<sequence>MQSRHRRHATPHDHERDHPPPLRQPAPRTRGEHARATLPAGTTLLTEGDSADFLYVLIQGQLKVYSGNSKGREVVYNILEPGEFFGEMMLDGEPRSASVKAVVDSECVLVPADELSGMLLAHPEFAECLVLTLISRLRNATGKIRSLALDGVYERVAALLADAAVLDGDVLRVPRSFTQLEISTRVGASREMVNHVLRDLVRGGFILKDKQHRMTIVKALPKHW</sequence>
<evidence type="ECO:0000256" key="8">
    <source>
        <dbReference type="ARBA" id="ARBA00023026"/>
    </source>
</evidence>
<name>A0A7G9STH2_9GAMM</name>
<protein>
    <recommendedName>
        <fullName evidence="3">CRP-like protein Clp</fullName>
    </recommendedName>
    <alternativeName>
        <fullName evidence="12">Catabolite activation-like protein</fullName>
    </alternativeName>
</protein>
<evidence type="ECO:0000256" key="3">
    <source>
        <dbReference type="ARBA" id="ARBA00020769"/>
    </source>
</evidence>
<keyword evidence="4" id="KW-0678">Repressor</keyword>
<dbReference type="InterPro" id="IPR012318">
    <property type="entry name" value="HTH_CRP"/>
</dbReference>
<reference evidence="15 16" key="1">
    <citation type="submission" date="2020-08" db="EMBL/GenBank/DDBJ databases">
        <title>Genome sequence of Thermomonas carbonis KCTC 42013T.</title>
        <authorList>
            <person name="Hyun D.-W."/>
            <person name="Bae J.-W."/>
        </authorList>
    </citation>
    <scope>NUCLEOTIDE SEQUENCE [LARGE SCALE GENOMIC DNA]</scope>
    <source>
        <strain evidence="15 16">KCTC 42013</strain>
    </source>
</reference>
<dbReference type="PRINTS" id="PR00103">
    <property type="entry name" value="CAMPKINASE"/>
</dbReference>
<dbReference type="GO" id="GO:0005829">
    <property type="term" value="C:cytosol"/>
    <property type="evidence" value="ECO:0007669"/>
    <property type="project" value="TreeGrafter"/>
</dbReference>
<keyword evidence="16" id="KW-1185">Reference proteome</keyword>
<dbReference type="Gene3D" id="2.60.120.10">
    <property type="entry name" value="Jelly Rolls"/>
    <property type="match status" value="1"/>
</dbReference>
<evidence type="ECO:0000256" key="11">
    <source>
        <dbReference type="ARBA" id="ARBA00023163"/>
    </source>
</evidence>
<keyword evidence="11" id="KW-0804">Transcription</keyword>
<organism evidence="15 16">
    <name type="scientific">Thermomonas carbonis</name>
    <dbReference type="NCBI Taxonomy" id="1463158"/>
    <lineage>
        <taxon>Bacteria</taxon>
        <taxon>Pseudomonadati</taxon>
        <taxon>Pseudomonadota</taxon>
        <taxon>Gammaproteobacteria</taxon>
        <taxon>Lysobacterales</taxon>
        <taxon>Lysobacteraceae</taxon>
        <taxon>Thermomonas</taxon>
    </lineage>
</organism>
<keyword evidence="5" id="KW-0021">Allosteric enzyme</keyword>
<dbReference type="InterPro" id="IPR018490">
    <property type="entry name" value="cNMP-bd_dom_sf"/>
</dbReference>
<dbReference type="Gene3D" id="1.10.10.10">
    <property type="entry name" value="Winged helix-like DNA-binding domain superfamily/Winged helix DNA-binding domain"/>
    <property type="match status" value="1"/>
</dbReference>
<dbReference type="InterPro" id="IPR014710">
    <property type="entry name" value="RmlC-like_jellyroll"/>
</dbReference>
<dbReference type="SUPFAM" id="SSF51206">
    <property type="entry name" value="cAMP-binding domain-like"/>
    <property type="match status" value="1"/>
</dbReference>
<evidence type="ECO:0000313" key="15">
    <source>
        <dbReference type="EMBL" id="QNN71147.1"/>
    </source>
</evidence>
<evidence type="ECO:0000256" key="10">
    <source>
        <dbReference type="ARBA" id="ARBA00023159"/>
    </source>
</evidence>
<dbReference type="InterPro" id="IPR036390">
    <property type="entry name" value="WH_DNA-bd_sf"/>
</dbReference>
<evidence type="ECO:0000256" key="1">
    <source>
        <dbReference type="ARBA" id="ARBA00004496"/>
    </source>
</evidence>
<dbReference type="InterPro" id="IPR000595">
    <property type="entry name" value="cNMP-bd_dom"/>
</dbReference>
<keyword evidence="7" id="KW-0805">Transcription regulation</keyword>
<dbReference type="InterPro" id="IPR050397">
    <property type="entry name" value="Env_Response_Regulators"/>
</dbReference>
<dbReference type="KEGG" id="tcn:H9L16_06165"/>
<dbReference type="PANTHER" id="PTHR24567:SF68">
    <property type="entry name" value="DNA-BINDING TRANSCRIPTIONAL DUAL REGULATOR CRP"/>
    <property type="match status" value="1"/>
</dbReference>
<dbReference type="PANTHER" id="PTHR24567">
    <property type="entry name" value="CRP FAMILY TRANSCRIPTIONAL REGULATORY PROTEIN"/>
    <property type="match status" value="1"/>
</dbReference>
<evidence type="ECO:0000256" key="12">
    <source>
        <dbReference type="ARBA" id="ARBA00031697"/>
    </source>
</evidence>
<accession>A0A7G9STH2</accession>
<dbReference type="Pfam" id="PF13545">
    <property type="entry name" value="HTH_Crp_2"/>
    <property type="match status" value="1"/>
</dbReference>
<keyword evidence="6" id="KW-0973">c-di-GMP</keyword>
<dbReference type="SUPFAM" id="SSF46785">
    <property type="entry name" value="Winged helix' DNA-binding domain"/>
    <property type="match status" value="1"/>
</dbReference>
<evidence type="ECO:0000256" key="6">
    <source>
        <dbReference type="ARBA" id="ARBA00022636"/>
    </source>
</evidence>
<feature type="region of interest" description="Disordered" evidence="13">
    <location>
        <begin position="1"/>
        <end position="34"/>
    </location>
</feature>
<evidence type="ECO:0000256" key="4">
    <source>
        <dbReference type="ARBA" id="ARBA00022491"/>
    </source>
</evidence>
<keyword evidence="9" id="KW-0238">DNA-binding</keyword>
<evidence type="ECO:0000256" key="9">
    <source>
        <dbReference type="ARBA" id="ARBA00023125"/>
    </source>
</evidence>
<dbReference type="Proteomes" id="UP000515804">
    <property type="component" value="Chromosome"/>
</dbReference>
<feature type="compositionally biased region" description="Basic and acidic residues" evidence="13">
    <location>
        <begin position="10"/>
        <end position="20"/>
    </location>
</feature>
<evidence type="ECO:0000256" key="5">
    <source>
        <dbReference type="ARBA" id="ARBA00022533"/>
    </source>
</evidence>
<dbReference type="InterPro" id="IPR036388">
    <property type="entry name" value="WH-like_DNA-bd_sf"/>
</dbReference>
<keyword evidence="8" id="KW-0843">Virulence</keyword>
<dbReference type="Pfam" id="PF00027">
    <property type="entry name" value="cNMP_binding"/>
    <property type="match status" value="1"/>
</dbReference>
<evidence type="ECO:0000313" key="16">
    <source>
        <dbReference type="Proteomes" id="UP000515804"/>
    </source>
</evidence>
<dbReference type="CDD" id="cd00038">
    <property type="entry name" value="CAP_ED"/>
    <property type="match status" value="1"/>
</dbReference>
<gene>
    <name evidence="15" type="ORF">H9L16_06165</name>
</gene>
<comment type="subcellular location">
    <subcellularLocation>
        <location evidence="1">Cytoplasm</location>
    </subcellularLocation>
</comment>
<dbReference type="GO" id="GO:0003677">
    <property type="term" value="F:DNA binding"/>
    <property type="evidence" value="ECO:0007669"/>
    <property type="project" value="UniProtKB-KW"/>
</dbReference>
<dbReference type="GO" id="GO:0003700">
    <property type="term" value="F:DNA-binding transcription factor activity"/>
    <property type="evidence" value="ECO:0007669"/>
    <property type="project" value="TreeGrafter"/>
</dbReference>
<dbReference type="SMART" id="SM00419">
    <property type="entry name" value="HTH_CRP"/>
    <property type="match status" value="1"/>
</dbReference>
<feature type="domain" description="Cyclic nucleotide-binding" evidence="14">
    <location>
        <begin position="38"/>
        <end position="136"/>
    </location>
</feature>
<evidence type="ECO:0000256" key="7">
    <source>
        <dbReference type="ARBA" id="ARBA00023015"/>
    </source>
</evidence>
<evidence type="ECO:0000259" key="14">
    <source>
        <dbReference type="PROSITE" id="PS50042"/>
    </source>
</evidence>
<dbReference type="PROSITE" id="PS50042">
    <property type="entry name" value="CNMP_BINDING_3"/>
    <property type="match status" value="1"/>
</dbReference>
<evidence type="ECO:0000256" key="13">
    <source>
        <dbReference type="SAM" id="MobiDB-lite"/>
    </source>
</evidence>
<dbReference type="GO" id="GO:0003824">
    <property type="term" value="F:catalytic activity"/>
    <property type="evidence" value="ECO:0007669"/>
    <property type="project" value="UniProtKB-KW"/>
</dbReference>
<dbReference type="EMBL" id="CP060719">
    <property type="protein sequence ID" value="QNN71147.1"/>
    <property type="molecule type" value="Genomic_DNA"/>
</dbReference>
<dbReference type="SMART" id="SM00100">
    <property type="entry name" value="cNMP"/>
    <property type="match status" value="1"/>
</dbReference>
<dbReference type="AlphaFoldDB" id="A0A7G9STH2"/>
<keyword evidence="10" id="KW-0010">Activator</keyword>
<comment type="subunit">
    <text evidence="2">Homodimer.</text>
</comment>
<proteinExistence type="predicted"/>
<evidence type="ECO:0000256" key="2">
    <source>
        <dbReference type="ARBA" id="ARBA00011738"/>
    </source>
</evidence>